<protein>
    <submittedName>
        <fullName evidence="2">Uncharacterized protein</fullName>
    </submittedName>
</protein>
<keyword evidence="1" id="KW-0175">Coiled coil</keyword>
<name>A0A6A6LJP5_HEVBR</name>
<accession>A0A6A6LJP5</accession>
<proteinExistence type="predicted"/>
<gene>
    <name evidence="2" type="ORF">GH714_028457</name>
</gene>
<dbReference type="Proteomes" id="UP000467840">
    <property type="component" value="Chromosome 4"/>
</dbReference>
<organism evidence="2 3">
    <name type="scientific">Hevea brasiliensis</name>
    <name type="common">Para rubber tree</name>
    <name type="synonym">Siphonia brasiliensis</name>
    <dbReference type="NCBI Taxonomy" id="3981"/>
    <lineage>
        <taxon>Eukaryota</taxon>
        <taxon>Viridiplantae</taxon>
        <taxon>Streptophyta</taxon>
        <taxon>Embryophyta</taxon>
        <taxon>Tracheophyta</taxon>
        <taxon>Spermatophyta</taxon>
        <taxon>Magnoliopsida</taxon>
        <taxon>eudicotyledons</taxon>
        <taxon>Gunneridae</taxon>
        <taxon>Pentapetalae</taxon>
        <taxon>rosids</taxon>
        <taxon>fabids</taxon>
        <taxon>Malpighiales</taxon>
        <taxon>Euphorbiaceae</taxon>
        <taxon>Crotonoideae</taxon>
        <taxon>Micrandreae</taxon>
        <taxon>Hevea</taxon>
    </lineage>
</organism>
<sequence length="385" mass="42890">MGNVFSIQCGDALIGRCWDCVAGQALYVCQLEDNLQELETARDKLRELSNDVMRMVISEETPQTVQLDRVGGWLSRVDATITEVNSLLNRATRERQKLCLAGCCSKNCKSTYMFGKSVSRSLKHVGLEICGMPMGKRRPNTRINQYAVDDYCPVHKSIEIQKPHMVSTRTFKRGSPLGTYGLEAHPVTAQKKGLIEKDGSHHRICSMHPSPTLEKVDIVVYPDASLGRNHVLFSFNVSTAEFSRVDESRGNDSFLVESSISVHTDSCRSSVGSCSAMGDDYQNFSFRFSTPHSNNIEDCCSDAESSSRVDYATEGCPLSLDERLGVEFYSMEFKVMNMLMLQRCPSHIMANIGGLLVSRGLKMMDDSSSCPHAGFRLHLISYRNS</sequence>
<keyword evidence="3" id="KW-1185">Reference proteome</keyword>
<reference evidence="2 3" key="1">
    <citation type="journal article" date="2020" name="Mol. Plant">
        <title>The Chromosome-Based Rubber Tree Genome Provides New Insights into Spurge Genome Evolution and Rubber Biosynthesis.</title>
        <authorList>
            <person name="Liu J."/>
            <person name="Shi C."/>
            <person name="Shi C.C."/>
            <person name="Li W."/>
            <person name="Zhang Q.J."/>
            <person name="Zhang Y."/>
            <person name="Li K."/>
            <person name="Lu H.F."/>
            <person name="Shi C."/>
            <person name="Zhu S.T."/>
            <person name="Xiao Z.Y."/>
            <person name="Nan H."/>
            <person name="Yue Y."/>
            <person name="Zhu X.G."/>
            <person name="Wu Y."/>
            <person name="Hong X.N."/>
            <person name="Fan G.Y."/>
            <person name="Tong Y."/>
            <person name="Zhang D."/>
            <person name="Mao C.L."/>
            <person name="Liu Y.L."/>
            <person name="Hao S.J."/>
            <person name="Liu W.Q."/>
            <person name="Lv M.Q."/>
            <person name="Zhang H.B."/>
            <person name="Liu Y."/>
            <person name="Hu-Tang G.R."/>
            <person name="Wang J.P."/>
            <person name="Wang J.H."/>
            <person name="Sun Y.H."/>
            <person name="Ni S.B."/>
            <person name="Chen W.B."/>
            <person name="Zhang X.C."/>
            <person name="Jiao Y.N."/>
            <person name="Eichler E.E."/>
            <person name="Li G.H."/>
            <person name="Liu X."/>
            <person name="Gao L.Z."/>
        </authorList>
    </citation>
    <scope>NUCLEOTIDE SEQUENCE [LARGE SCALE GENOMIC DNA]</scope>
    <source>
        <strain evidence="3">cv. GT1</strain>
        <tissue evidence="2">Leaf</tissue>
    </source>
</reference>
<comment type="caution">
    <text evidence="2">The sequence shown here is derived from an EMBL/GenBank/DDBJ whole genome shotgun (WGS) entry which is preliminary data.</text>
</comment>
<dbReference type="AlphaFoldDB" id="A0A6A6LJP5"/>
<feature type="coiled-coil region" evidence="1">
    <location>
        <begin position="28"/>
        <end position="55"/>
    </location>
</feature>
<evidence type="ECO:0000313" key="3">
    <source>
        <dbReference type="Proteomes" id="UP000467840"/>
    </source>
</evidence>
<evidence type="ECO:0000313" key="2">
    <source>
        <dbReference type="EMBL" id="KAF2301640.1"/>
    </source>
</evidence>
<dbReference type="EMBL" id="JAAGAX010000010">
    <property type="protein sequence ID" value="KAF2301640.1"/>
    <property type="molecule type" value="Genomic_DNA"/>
</dbReference>
<evidence type="ECO:0000256" key="1">
    <source>
        <dbReference type="SAM" id="Coils"/>
    </source>
</evidence>